<dbReference type="SMART" id="SM00177">
    <property type="entry name" value="ARF"/>
    <property type="match status" value="1"/>
</dbReference>
<dbReference type="Pfam" id="PF00025">
    <property type="entry name" value="Arf"/>
    <property type="match status" value="1"/>
</dbReference>
<dbReference type="GO" id="GO:0005794">
    <property type="term" value="C:Golgi apparatus"/>
    <property type="evidence" value="ECO:0007669"/>
    <property type="project" value="UniProtKB-SubCell"/>
</dbReference>
<dbReference type="PANTHER" id="PTHR11711">
    <property type="entry name" value="ADP RIBOSYLATION FACTOR-RELATED"/>
    <property type="match status" value="1"/>
</dbReference>
<keyword evidence="7" id="KW-0653">Protein transport</keyword>
<dbReference type="SMR" id="A0A1D6G9N5"/>
<keyword evidence="10" id="KW-0449">Lipoprotein</keyword>
<dbReference type="FunFam" id="3.40.50.300:FF:003500">
    <property type="entry name" value="ADP-ribosylation factor 1"/>
    <property type="match status" value="1"/>
</dbReference>
<dbReference type="GO" id="GO:0016192">
    <property type="term" value="P:vesicle-mediated transport"/>
    <property type="evidence" value="ECO:0007669"/>
    <property type="project" value="UniProtKB-KW"/>
</dbReference>
<keyword evidence="12" id="KW-0479">Metal-binding</keyword>
<evidence type="ECO:0000256" key="4">
    <source>
        <dbReference type="ARBA" id="ARBA00022707"/>
    </source>
</evidence>
<dbReference type="GO" id="GO:0046872">
    <property type="term" value="F:metal ion binding"/>
    <property type="evidence" value="ECO:0007669"/>
    <property type="project" value="UniProtKB-KW"/>
</dbReference>
<dbReference type="GO" id="GO:0005525">
    <property type="term" value="F:GTP binding"/>
    <property type="evidence" value="ECO:0007669"/>
    <property type="project" value="UniProtKB-KW"/>
</dbReference>
<evidence type="ECO:0000256" key="3">
    <source>
        <dbReference type="ARBA" id="ARBA00022448"/>
    </source>
</evidence>
<evidence type="ECO:0000256" key="6">
    <source>
        <dbReference type="ARBA" id="ARBA00022892"/>
    </source>
</evidence>
<evidence type="ECO:0000256" key="9">
    <source>
        <dbReference type="ARBA" id="ARBA00023134"/>
    </source>
</evidence>
<dbReference type="PRINTS" id="PR00328">
    <property type="entry name" value="SAR1GTPBP"/>
</dbReference>
<evidence type="ECO:0000313" key="14">
    <source>
        <dbReference type="EMBL" id="AQK99818.1"/>
    </source>
</evidence>
<comment type="similarity">
    <text evidence="2 13">Belongs to the small GTPase superfamily. Arf family.</text>
</comment>
<reference evidence="14" key="1">
    <citation type="submission" date="2015-12" db="EMBL/GenBank/DDBJ databases">
        <title>Update maize B73 reference genome by single molecule sequencing technologies.</title>
        <authorList>
            <consortium name="Maize Genome Sequencing Project"/>
            <person name="Ware D."/>
        </authorList>
    </citation>
    <scope>NUCLEOTIDE SEQUENCE</scope>
    <source>
        <tissue evidence="14">Seedling</tissue>
    </source>
</reference>
<dbReference type="InterPro" id="IPR005225">
    <property type="entry name" value="Small_GTP-bd"/>
</dbReference>
<dbReference type="InterPro" id="IPR024156">
    <property type="entry name" value="Small_GTPase_ARF"/>
</dbReference>
<gene>
    <name evidence="14" type="ORF">ZEAMMB73_Zm00001d012537</name>
</gene>
<dbReference type="SUPFAM" id="SSF52540">
    <property type="entry name" value="P-loop containing nucleoside triphosphate hydrolases"/>
    <property type="match status" value="1"/>
</dbReference>
<dbReference type="Gene3D" id="3.40.50.300">
    <property type="entry name" value="P-loop containing nucleotide triphosphate hydrolases"/>
    <property type="match status" value="2"/>
</dbReference>
<feature type="binding site" evidence="12">
    <location>
        <position position="107"/>
    </location>
    <ligand>
        <name>Mg(2+)</name>
        <dbReference type="ChEBI" id="CHEBI:18420"/>
    </ligand>
</feature>
<dbReference type="EMBL" id="CM000784">
    <property type="protein sequence ID" value="AQK99818.1"/>
    <property type="molecule type" value="Genomic_DNA"/>
</dbReference>
<keyword evidence="12" id="KW-0460">Magnesium</keyword>
<keyword evidence="4" id="KW-0519">Myristate</keyword>
<feature type="binding site" evidence="11">
    <location>
        <begin position="83"/>
        <end position="90"/>
    </location>
    <ligand>
        <name>GTP</name>
        <dbReference type="ChEBI" id="CHEBI:37565"/>
    </ligand>
</feature>
<dbReference type="IntAct" id="A0A1D6G9N5">
    <property type="interactions" value="2"/>
</dbReference>
<evidence type="ECO:0000256" key="10">
    <source>
        <dbReference type="ARBA" id="ARBA00023288"/>
    </source>
</evidence>
<evidence type="ECO:0000256" key="2">
    <source>
        <dbReference type="ARBA" id="ARBA00010290"/>
    </source>
</evidence>
<dbReference type="GO" id="GO:0003924">
    <property type="term" value="F:GTPase activity"/>
    <property type="evidence" value="ECO:0007669"/>
    <property type="project" value="InterPro"/>
</dbReference>
<evidence type="ECO:0000256" key="11">
    <source>
        <dbReference type="PIRSR" id="PIRSR606689-1"/>
    </source>
</evidence>
<dbReference type="InParanoid" id="A0A1D6G9N5"/>
<comment type="subcellular location">
    <subcellularLocation>
        <location evidence="1">Golgi apparatus</location>
    </subcellularLocation>
</comment>
<feature type="binding site" evidence="12">
    <location>
        <position position="90"/>
    </location>
    <ligand>
        <name>Mg(2+)</name>
        <dbReference type="ChEBI" id="CHEBI:18420"/>
    </ligand>
</feature>
<evidence type="ECO:0000256" key="13">
    <source>
        <dbReference type="RuleBase" id="RU003925"/>
    </source>
</evidence>
<keyword evidence="9 11" id="KW-0342">GTP-binding</keyword>
<evidence type="ECO:0000256" key="12">
    <source>
        <dbReference type="PIRSR" id="PIRSR606689-2"/>
    </source>
</evidence>
<dbReference type="SMART" id="SM00178">
    <property type="entry name" value="SAR"/>
    <property type="match status" value="1"/>
</dbReference>
<dbReference type="GO" id="GO:0016004">
    <property type="term" value="F:phospholipase activator activity"/>
    <property type="evidence" value="ECO:0007669"/>
    <property type="project" value="UniProtKB-ARBA"/>
</dbReference>
<evidence type="ECO:0000256" key="8">
    <source>
        <dbReference type="ARBA" id="ARBA00023034"/>
    </source>
</evidence>
<feature type="binding site" evidence="11">
    <location>
        <position position="129"/>
    </location>
    <ligand>
        <name>GTP</name>
        <dbReference type="ChEBI" id="CHEBI:37565"/>
    </ligand>
</feature>
<dbReference type="InterPro" id="IPR027417">
    <property type="entry name" value="P-loop_NTPase"/>
</dbReference>
<protein>
    <submittedName>
        <fullName evidence="14">ADP-ribosylation factor A1F</fullName>
    </submittedName>
</protein>
<evidence type="ECO:0000256" key="5">
    <source>
        <dbReference type="ARBA" id="ARBA00022741"/>
    </source>
</evidence>
<dbReference type="NCBIfam" id="TIGR00231">
    <property type="entry name" value="small_GTP"/>
    <property type="match status" value="1"/>
</dbReference>
<evidence type="ECO:0000256" key="7">
    <source>
        <dbReference type="ARBA" id="ARBA00022927"/>
    </source>
</evidence>
<dbReference type="GO" id="GO:0015031">
    <property type="term" value="P:protein transport"/>
    <property type="evidence" value="ECO:0007669"/>
    <property type="project" value="UniProtKB-KW"/>
</dbReference>
<dbReference type="InterPro" id="IPR006689">
    <property type="entry name" value="Small_GTPase_ARF/SAR"/>
</dbReference>
<accession>A0A1D6G9N5</accession>
<dbReference type="STRING" id="4577.A0A1D6G9N5"/>
<keyword evidence="3" id="KW-0813">Transport</keyword>
<sequence length="203" mass="22849">MNDTADATTPATALSSLTLPDEEVDADDLDDAANTHMESKILTIMGFLEDPDQDFPGEEMGLSFGKLFSRLFAKKEMRILMVGLDAAGKTTILYKLKLGEIVTTIPTIGFNVETVEYKNISFTVWDVGGQDKIRPLWRHYFQNTQGLIFVVDSNDRERVVEARDELHRMLNERHWYIQSTCATSGEGLYEGLDWLSSNISSKS</sequence>
<keyword evidence="8" id="KW-0333">Golgi apparatus</keyword>
<dbReference type="PROSITE" id="PS51417">
    <property type="entry name" value="ARF"/>
    <property type="match status" value="1"/>
</dbReference>
<dbReference type="AlphaFoldDB" id="A0A1D6G9N5"/>
<organism evidence="14">
    <name type="scientific">Zea mays</name>
    <name type="common">Maize</name>
    <dbReference type="NCBI Taxonomy" id="4577"/>
    <lineage>
        <taxon>Eukaryota</taxon>
        <taxon>Viridiplantae</taxon>
        <taxon>Streptophyta</taxon>
        <taxon>Embryophyta</taxon>
        <taxon>Tracheophyta</taxon>
        <taxon>Spermatophyta</taxon>
        <taxon>Magnoliopsida</taxon>
        <taxon>Liliopsida</taxon>
        <taxon>Poales</taxon>
        <taxon>Poaceae</taxon>
        <taxon>PACMAD clade</taxon>
        <taxon>Panicoideae</taxon>
        <taxon>Andropogonodae</taxon>
        <taxon>Andropogoneae</taxon>
        <taxon>Tripsacinae</taxon>
        <taxon>Zea</taxon>
    </lineage>
</organism>
<keyword evidence="5 11" id="KW-0547">Nucleotide-binding</keyword>
<name>A0A1D6G9N5_MAIZE</name>
<keyword evidence="6" id="KW-0931">ER-Golgi transport</keyword>
<evidence type="ECO:0000256" key="1">
    <source>
        <dbReference type="ARBA" id="ARBA00004555"/>
    </source>
</evidence>
<proteinExistence type="inferred from homology"/>